<feature type="site" description="Essential for prephenate dehydratase activity" evidence="19">
    <location>
        <position position="284"/>
    </location>
</feature>
<dbReference type="Pfam" id="PF00800">
    <property type="entry name" value="PDT"/>
    <property type="match status" value="1"/>
</dbReference>
<evidence type="ECO:0000313" key="24">
    <source>
        <dbReference type="Proteomes" id="UP000593735"/>
    </source>
</evidence>
<dbReference type="InterPro" id="IPR001086">
    <property type="entry name" value="Preph_deHydtase"/>
</dbReference>
<dbReference type="CDD" id="cd04905">
    <property type="entry name" value="ACT_CM-PDT"/>
    <property type="match status" value="1"/>
</dbReference>
<evidence type="ECO:0000256" key="6">
    <source>
        <dbReference type="ARBA" id="ARBA00013147"/>
    </source>
</evidence>
<dbReference type="PROSITE" id="PS51168">
    <property type="entry name" value="CHORISMATE_MUT_2"/>
    <property type="match status" value="1"/>
</dbReference>
<dbReference type="SUPFAM" id="SSF53850">
    <property type="entry name" value="Periplasmic binding protein-like II"/>
    <property type="match status" value="1"/>
</dbReference>
<comment type="subcellular location">
    <subcellularLocation>
        <location evidence="3">Cytoplasm</location>
    </subcellularLocation>
</comment>
<dbReference type="Gene3D" id="1.20.59.10">
    <property type="entry name" value="Chorismate mutase"/>
    <property type="match status" value="1"/>
</dbReference>
<evidence type="ECO:0000256" key="10">
    <source>
        <dbReference type="ARBA" id="ARBA00022605"/>
    </source>
</evidence>
<reference evidence="23 24" key="1">
    <citation type="submission" date="2020-10" db="EMBL/GenBank/DDBJ databases">
        <title>Olsenella immobilis sp.nov., isolated from the mud in a fermentation cellar used for the production of Chinese strong-flavoured liquor.</title>
        <authorList>
            <person name="Lu L."/>
        </authorList>
    </citation>
    <scope>NUCLEOTIDE SEQUENCE [LARGE SCALE GENOMIC DNA]</scope>
    <source>
        <strain evidence="23 24">LZLJ-2</strain>
    </source>
</reference>
<comment type="pathway">
    <text evidence="5">Metabolic intermediate biosynthesis; prephenate biosynthesis; prephenate from chorismate: step 1/1.</text>
</comment>
<keyword evidence="14" id="KW-0456">Lyase</keyword>
<comment type="catalytic activity">
    <reaction evidence="18">
        <text>prephenate + H(+) = 3-phenylpyruvate + CO2 + H2O</text>
        <dbReference type="Rhea" id="RHEA:21648"/>
        <dbReference type="ChEBI" id="CHEBI:15377"/>
        <dbReference type="ChEBI" id="CHEBI:15378"/>
        <dbReference type="ChEBI" id="CHEBI:16526"/>
        <dbReference type="ChEBI" id="CHEBI:18005"/>
        <dbReference type="ChEBI" id="CHEBI:29934"/>
        <dbReference type="EC" id="4.2.1.51"/>
    </reaction>
</comment>
<dbReference type="KEGG" id="tio:INP52_05515"/>
<dbReference type="RefSeq" id="WP_194369779.1">
    <property type="nucleotide sequence ID" value="NZ_CP063767.1"/>
</dbReference>
<evidence type="ECO:0000256" key="5">
    <source>
        <dbReference type="ARBA" id="ARBA00004817"/>
    </source>
</evidence>
<keyword evidence="13" id="KW-0413">Isomerase</keyword>
<evidence type="ECO:0000256" key="11">
    <source>
        <dbReference type="ARBA" id="ARBA00023141"/>
    </source>
</evidence>
<keyword evidence="10" id="KW-0028">Amino-acid biosynthesis</keyword>
<evidence type="ECO:0000259" key="22">
    <source>
        <dbReference type="PROSITE" id="PS51671"/>
    </source>
</evidence>
<gene>
    <name evidence="23" type="ORF">INP52_05515</name>
</gene>
<dbReference type="GO" id="GO:0009094">
    <property type="term" value="P:L-phenylalanine biosynthetic process"/>
    <property type="evidence" value="ECO:0007669"/>
    <property type="project" value="UniProtKB-UniPathway"/>
</dbReference>
<dbReference type="UniPathway" id="UPA00121">
    <property type="reaction ID" value="UER00345"/>
</dbReference>
<keyword evidence="9" id="KW-0963">Cytoplasm</keyword>
<dbReference type="GO" id="GO:0046417">
    <property type="term" value="P:chorismate metabolic process"/>
    <property type="evidence" value="ECO:0007669"/>
    <property type="project" value="InterPro"/>
</dbReference>
<dbReference type="InterPro" id="IPR045865">
    <property type="entry name" value="ACT-like_dom_sf"/>
</dbReference>
<proteinExistence type="predicted"/>
<dbReference type="SUPFAM" id="SSF48600">
    <property type="entry name" value="Chorismate mutase II"/>
    <property type="match status" value="1"/>
</dbReference>
<evidence type="ECO:0000259" key="21">
    <source>
        <dbReference type="PROSITE" id="PS51171"/>
    </source>
</evidence>
<evidence type="ECO:0000313" key="23">
    <source>
        <dbReference type="EMBL" id="QOY59903.1"/>
    </source>
</evidence>
<dbReference type="PROSITE" id="PS51171">
    <property type="entry name" value="PREPHENATE_DEHYDR_3"/>
    <property type="match status" value="1"/>
</dbReference>
<evidence type="ECO:0000256" key="13">
    <source>
        <dbReference type="ARBA" id="ARBA00023235"/>
    </source>
</evidence>
<dbReference type="Gene3D" id="3.40.190.10">
    <property type="entry name" value="Periplasmic binding protein-like II"/>
    <property type="match status" value="2"/>
</dbReference>
<dbReference type="PANTHER" id="PTHR21022">
    <property type="entry name" value="PREPHENATE DEHYDRATASE P PROTEIN"/>
    <property type="match status" value="1"/>
</dbReference>
<keyword evidence="11" id="KW-0057">Aromatic amino acid biosynthesis</keyword>
<dbReference type="Gene3D" id="3.30.70.260">
    <property type="match status" value="1"/>
</dbReference>
<evidence type="ECO:0000256" key="17">
    <source>
        <dbReference type="ARBA" id="ARBA00031520"/>
    </source>
</evidence>
<feature type="domain" description="Prephenate dehydratase" evidence="21">
    <location>
        <begin position="115"/>
        <end position="291"/>
    </location>
</feature>
<evidence type="ECO:0000256" key="4">
    <source>
        <dbReference type="ARBA" id="ARBA00004741"/>
    </source>
</evidence>
<dbReference type="PROSITE" id="PS51671">
    <property type="entry name" value="ACT"/>
    <property type="match status" value="1"/>
</dbReference>
<accession>A0A7S7M8Q3</accession>
<evidence type="ECO:0000256" key="7">
    <source>
        <dbReference type="ARBA" id="ARBA00014401"/>
    </source>
</evidence>
<keyword evidence="24" id="KW-1185">Reference proteome</keyword>
<dbReference type="InterPro" id="IPR036263">
    <property type="entry name" value="Chorismate_II_sf"/>
</dbReference>
<dbReference type="InterPro" id="IPR036979">
    <property type="entry name" value="CM_dom_sf"/>
</dbReference>
<dbReference type="GO" id="GO:0004664">
    <property type="term" value="F:prephenate dehydratase activity"/>
    <property type="evidence" value="ECO:0007669"/>
    <property type="project" value="UniProtKB-EC"/>
</dbReference>
<comment type="function">
    <text evidence="2">Catalyzes the Claisen rearrangement of chorismate to prephenate and the decarboxylation/dehydration of prephenate to phenylpyruvate.</text>
</comment>
<organism evidence="23 24">
    <name type="scientific">Thermophilibacter immobilis</name>
    <dbReference type="NCBI Taxonomy" id="2779519"/>
    <lineage>
        <taxon>Bacteria</taxon>
        <taxon>Bacillati</taxon>
        <taxon>Actinomycetota</taxon>
        <taxon>Coriobacteriia</taxon>
        <taxon>Coriobacteriales</taxon>
        <taxon>Atopobiaceae</taxon>
        <taxon>Thermophilibacter</taxon>
    </lineage>
</organism>
<evidence type="ECO:0000256" key="16">
    <source>
        <dbReference type="ARBA" id="ARBA00031175"/>
    </source>
</evidence>
<evidence type="ECO:0000256" key="1">
    <source>
        <dbReference type="ARBA" id="ARBA00000824"/>
    </source>
</evidence>
<evidence type="ECO:0000256" key="19">
    <source>
        <dbReference type="PIRSR" id="PIRSR001500-2"/>
    </source>
</evidence>
<dbReference type="UniPathway" id="UPA00120">
    <property type="reaction ID" value="UER00203"/>
</dbReference>
<dbReference type="InterPro" id="IPR008242">
    <property type="entry name" value="Chor_mutase/pphenate_deHydtase"/>
</dbReference>
<evidence type="ECO:0000259" key="20">
    <source>
        <dbReference type="PROSITE" id="PS51168"/>
    </source>
</evidence>
<dbReference type="EC" id="4.2.1.51" evidence="6"/>
<sequence length="383" mass="42564">MAELPELRQDIDRIDAQIFRLFAERADTSEGIAAYKREHGLPVFDPTRERQKVAGASEGVPADLRTYAQVLMELLMEASRARQHALLDAGEKDDTTARIADARARTPELFPPSSHVACQGVEGAYSQIATERFFRHPSISYFDSFEGVFRAVEQGFSDYGVLPVENSTAGSVNEVFDLMMEHSFSVVRTTRVKIDHNLLARPGTTLSEVRDVYSHEQAINQCGAFLAGLDGVRVHVCENTAMAARQVAESDRADVAALSSRSCAGLYGLDVLAESVQDRDNNYTRFACISKRLEIYPGANRTSLMIVLPHAPGSLYKLLAKFYALDINILKLESRPIPERDFEFMFYFDVDCPVAAPEFSTLMSTIGSLCQECRYLGSYAEVL</sequence>
<dbReference type="PANTHER" id="PTHR21022:SF19">
    <property type="entry name" value="PREPHENATE DEHYDRATASE-RELATED"/>
    <property type="match status" value="1"/>
</dbReference>
<evidence type="ECO:0000256" key="3">
    <source>
        <dbReference type="ARBA" id="ARBA00004496"/>
    </source>
</evidence>
<evidence type="ECO:0000256" key="9">
    <source>
        <dbReference type="ARBA" id="ARBA00022490"/>
    </source>
</evidence>
<dbReference type="GO" id="GO:0005737">
    <property type="term" value="C:cytoplasm"/>
    <property type="evidence" value="ECO:0007669"/>
    <property type="project" value="UniProtKB-SubCell"/>
</dbReference>
<dbReference type="AlphaFoldDB" id="A0A7S7M8Q3"/>
<dbReference type="Proteomes" id="UP000593735">
    <property type="component" value="Chromosome"/>
</dbReference>
<keyword evidence="12" id="KW-0584">Phenylalanine biosynthesis</keyword>
<protein>
    <recommendedName>
        <fullName evidence="7">Bifunctional chorismate mutase/prephenate dehydratase</fullName>
        <ecNumber evidence="6">4.2.1.51</ecNumber>
    </recommendedName>
    <alternativeName>
        <fullName evidence="17">Chorismate mutase-prephenate dehydratase</fullName>
    </alternativeName>
    <alternativeName>
        <fullName evidence="8">Prephenate dehydratase</fullName>
    </alternativeName>
    <alternativeName>
        <fullName evidence="16">p-protein</fullName>
    </alternativeName>
</protein>
<evidence type="ECO:0000256" key="2">
    <source>
        <dbReference type="ARBA" id="ARBA00002364"/>
    </source>
</evidence>
<evidence type="ECO:0000256" key="8">
    <source>
        <dbReference type="ARBA" id="ARBA00021872"/>
    </source>
</evidence>
<name>A0A7S7M8Q3_9ACTN</name>
<evidence type="ECO:0000256" key="15">
    <source>
        <dbReference type="ARBA" id="ARBA00023268"/>
    </source>
</evidence>
<evidence type="ECO:0000256" key="18">
    <source>
        <dbReference type="ARBA" id="ARBA00047848"/>
    </source>
</evidence>
<dbReference type="CDD" id="cd13631">
    <property type="entry name" value="PBP2_Ct-PDT_like"/>
    <property type="match status" value="1"/>
</dbReference>
<dbReference type="SUPFAM" id="SSF55021">
    <property type="entry name" value="ACT-like"/>
    <property type="match status" value="1"/>
</dbReference>
<feature type="domain" description="ACT" evidence="22">
    <location>
        <begin position="303"/>
        <end position="380"/>
    </location>
</feature>
<dbReference type="InterPro" id="IPR002912">
    <property type="entry name" value="ACT_dom"/>
</dbReference>
<comment type="pathway">
    <text evidence="4">Amino-acid biosynthesis; L-phenylalanine biosynthesis; phenylpyruvate from prephenate: step 1/1.</text>
</comment>
<dbReference type="GO" id="GO:0004106">
    <property type="term" value="F:chorismate mutase activity"/>
    <property type="evidence" value="ECO:0007669"/>
    <property type="project" value="UniProtKB-EC"/>
</dbReference>
<evidence type="ECO:0000256" key="12">
    <source>
        <dbReference type="ARBA" id="ARBA00023222"/>
    </source>
</evidence>
<dbReference type="InterPro" id="IPR002701">
    <property type="entry name" value="CM_II_prokaryot"/>
</dbReference>
<feature type="domain" description="Chorismate mutase" evidence="20">
    <location>
        <begin position="1"/>
        <end position="87"/>
    </location>
</feature>
<dbReference type="SMART" id="SM00830">
    <property type="entry name" value="CM_2"/>
    <property type="match status" value="1"/>
</dbReference>
<keyword evidence="15" id="KW-0511">Multifunctional enzyme</keyword>
<dbReference type="PIRSF" id="PIRSF001500">
    <property type="entry name" value="Chor_mut_pdt_Ppr"/>
    <property type="match status" value="1"/>
</dbReference>
<dbReference type="EMBL" id="CP063767">
    <property type="protein sequence ID" value="QOY59903.1"/>
    <property type="molecule type" value="Genomic_DNA"/>
</dbReference>
<comment type="catalytic activity">
    <reaction evidence="1">
        <text>chorismate = prephenate</text>
        <dbReference type="Rhea" id="RHEA:13897"/>
        <dbReference type="ChEBI" id="CHEBI:29748"/>
        <dbReference type="ChEBI" id="CHEBI:29934"/>
        <dbReference type="EC" id="5.4.99.5"/>
    </reaction>
</comment>
<dbReference type="Pfam" id="PF01817">
    <property type="entry name" value="CM_2"/>
    <property type="match status" value="1"/>
</dbReference>
<evidence type="ECO:0000256" key="14">
    <source>
        <dbReference type="ARBA" id="ARBA00023239"/>
    </source>
</evidence>